<dbReference type="AlphaFoldDB" id="A0A3B0BQR3"/>
<evidence type="ECO:0000256" key="2">
    <source>
        <dbReference type="ARBA" id="ARBA00022801"/>
    </source>
</evidence>
<dbReference type="SUPFAM" id="SSF53474">
    <property type="entry name" value="alpha/beta-Hydrolases"/>
    <property type="match status" value="1"/>
</dbReference>
<dbReference type="PANTHER" id="PTHR40841">
    <property type="entry name" value="SIDEROPHORE TRIACETYLFUSARININE C ESTERASE"/>
    <property type="match status" value="1"/>
</dbReference>
<keyword evidence="2 3" id="KW-0378">Hydrolase</keyword>
<accession>A0A3B0BQR3</accession>
<dbReference type="Gene3D" id="3.40.50.1820">
    <property type="entry name" value="alpha/beta hydrolase"/>
    <property type="match status" value="1"/>
</dbReference>
<dbReference type="Pfam" id="PF00756">
    <property type="entry name" value="Esterase"/>
    <property type="match status" value="1"/>
</dbReference>
<name>A0A3B0BQR3_9FLAO</name>
<dbReference type="InterPro" id="IPR052558">
    <property type="entry name" value="Siderophore_Hydrolase_D"/>
</dbReference>
<gene>
    <name evidence="3" type="ORF">D7Z94_25415</name>
</gene>
<evidence type="ECO:0000313" key="4">
    <source>
        <dbReference type="Proteomes" id="UP000276603"/>
    </source>
</evidence>
<sequence>MKGILLVILIAVSINFSVYSQNSNTTLKSQTIGPVYLMDTERRELKSTGTHLEYSIYISLPDGYDTGTSKYPVIYITDANQYFGMIDGIARGMQWGNEMPESIIVGIAYPLEQEKTNDEKWGKWLARRAQDFTPTNNPRLDKDFGTDSIKSGGGADFLNFIETDLFPFVESNYRAKKENRTYTGFSLGAFFGLYSMFEKTHLFNRYIIGSPSIWYDDKSIMKLEETYSKGHKDLQVDLFISVGELEEEINAGMVRNMLEFTSKLKSRGYKGLNLKIDMIENGTHMSSPSVSFLNGLKFLSKDK</sequence>
<dbReference type="RefSeq" id="WP_120714483.1">
    <property type="nucleotide sequence ID" value="NZ_RBCJ01000008.1"/>
</dbReference>
<dbReference type="Proteomes" id="UP000276603">
    <property type="component" value="Unassembled WGS sequence"/>
</dbReference>
<protein>
    <submittedName>
        <fullName evidence="3">Alpha/beta hydrolase</fullName>
    </submittedName>
</protein>
<comment type="similarity">
    <text evidence="1">Belongs to the esterase D family.</text>
</comment>
<comment type="caution">
    <text evidence="3">The sequence shown here is derived from an EMBL/GenBank/DDBJ whole genome shotgun (WGS) entry which is preliminary data.</text>
</comment>
<evidence type="ECO:0000313" key="3">
    <source>
        <dbReference type="EMBL" id="RKN75140.1"/>
    </source>
</evidence>
<keyword evidence="4" id="KW-1185">Reference proteome</keyword>
<evidence type="ECO:0000256" key="1">
    <source>
        <dbReference type="ARBA" id="ARBA00005622"/>
    </source>
</evidence>
<dbReference type="PANTHER" id="PTHR40841:SF2">
    <property type="entry name" value="SIDEROPHORE-DEGRADING ESTERASE (EUROFUNG)"/>
    <property type="match status" value="1"/>
</dbReference>
<dbReference type="GO" id="GO:0016788">
    <property type="term" value="F:hydrolase activity, acting on ester bonds"/>
    <property type="evidence" value="ECO:0007669"/>
    <property type="project" value="TreeGrafter"/>
</dbReference>
<organism evidence="3 4">
    <name type="scientific">Ulvibacterium marinum</name>
    <dbReference type="NCBI Taxonomy" id="2419782"/>
    <lineage>
        <taxon>Bacteria</taxon>
        <taxon>Pseudomonadati</taxon>
        <taxon>Bacteroidota</taxon>
        <taxon>Flavobacteriia</taxon>
        <taxon>Flavobacteriales</taxon>
        <taxon>Flavobacteriaceae</taxon>
        <taxon>Ulvibacterium</taxon>
    </lineage>
</organism>
<dbReference type="InterPro" id="IPR029058">
    <property type="entry name" value="AB_hydrolase_fold"/>
</dbReference>
<dbReference type="InterPro" id="IPR000801">
    <property type="entry name" value="Esterase-like"/>
</dbReference>
<reference evidence="3 4" key="1">
    <citation type="submission" date="2018-10" db="EMBL/GenBank/DDBJ databases">
        <title>Ulvibacterium marinum gen. nov., sp. nov., a novel marine bacterium of the family Flavobacteriaceae, isolated from a culture of the green alga Ulva prolifera.</title>
        <authorList>
            <person name="Zhang Z."/>
        </authorList>
    </citation>
    <scope>NUCLEOTIDE SEQUENCE [LARGE SCALE GENOMIC DNA]</scope>
    <source>
        <strain evidence="3 4">CCMM003</strain>
    </source>
</reference>
<proteinExistence type="inferred from homology"/>
<dbReference type="OrthoDB" id="9784036at2"/>
<dbReference type="EMBL" id="RBCJ01000008">
    <property type="protein sequence ID" value="RKN75140.1"/>
    <property type="molecule type" value="Genomic_DNA"/>
</dbReference>